<organism evidence="1">
    <name type="scientific">Saccharum spontaneum</name>
    <name type="common">Wild sugarcane</name>
    <dbReference type="NCBI Taxonomy" id="62335"/>
    <lineage>
        <taxon>Eukaryota</taxon>
        <taxon>Viridiplantae</taxon>
        <taxon>Streptophyta</taxon>
        <taxon>Embryophyta</taxon>
        <taxon>Tracheophyta</taxon>
        <taxon>Spermatophyta</taxon>
        <taxon>Magnoliopsida</taxon>
        <taxon>Liliopsida</taxon>
        <taxon>Poales</taxon>
        <taxon>Poaceae</taxon>
        <taxon>PACMAD clade</taxon>
        <taxon>Panicoideae</taxon>
        <taxon>Andropogonodae</taxon>
        <taxon>Andropogoneae</taxon>
        <taxon>Saccharinae</taxon>
        <taxon>Saccharum</taxon>
        <taxon>Saccharum officinarum species complex</taxon>
    </lineage>
</organism>
<proteinExistence type="predicted"/>
<accession>A0A678T4K7</accession>
<protein>
    <submittedName>
        <fullName evidence="1">Uncharacterized protein</fullName>
    </submittedName>
</protein>
<reference evidence="1" key="1">
    <citation type="submission" date="2018-04" db="EMBL/GenBank/DDBJ databases">
        <title>Comparative Analysis of Homologous Sequences of Saccharum officinarum and Saccharum spontaneum Reveals Independent Polyploidization Events.</title>
        <authorList>
            <person name="Sharma A."/>
            <person name="Song J."/>
            <person name="Lin Q."/>
            <person name="Singh R."/>
            <person name="Ramos N."/>
            <person name="Wang K."/>
            <person name="Zhang J."/>
            <person name="Ming R."/>
            <person name="Yu Q."/>
        </authorList>
    </citation>
    <scope>NUCLEOTIDE SEQUENCE</scope>
</reference>
<evidence type="ECO:0000313" key="1">
    <source>
        <dbReference type="EMBL" id="AWA45022.1"/>
    </source>
</evidence>
<dbReference type="AlphaFoldDB" id="A0A678T4K7"/>
<name>A0A678T4K7_SACSP</name>
<dbReference type="EMBL" id="MH182559">
    <property type="protein sequence ID" value="AWA45022.1"/>
    <property type="molecule type" value="Genomic_DNA"/>
</dbReference>
<gene>
    <name evidence="1" type="ORF">SS80F19_000002</name>
</gene>
<sequence length="119" mass="13490">MKLSWRRNAGVGGDPVPMAVTSREPWWCGQALAAAALTCTRQDQGHGSDRCWEPESLGQKSAEMIWGVPLVGDESLLDVDLNLLKLENMKAFGDEEQELFLKWQQWRYSEGLKNEMSFM</sequence>